<dbReference type="InterPro" id="IPR027304">
    <property type="entry name" value="Trigger_fact/SurA_dom_sf"/>
</dbReference>
<evidence type="ECO:0000313" key="10">
    <source>
        <dbReference type="Proteomes" id="UP000004662"/>
    </source>
</evidence>
<dbReference type="STRING" id="694327.DFW101_0735"/>
<evidence type="ECO:0000256" key="7">
    <source>
        <dbReference type="SAM" id="SignalP"/>
    </source>
</evidence>
<evidence type="ECO:0000256" key="1">
    <source>
        <dbReference type="ARBA" id="ARBA00000971"/>
    </source>
</evidence>
<dbReference type="EMBL" id="CM001368">
    <property type="protein sequence ID" value="EHJ46752.1"/>
    <property type="molecule type" value="Genomic_DNA"/>
</dbReference>
<accession>G7Q3W2</accession>
<dbReference type="HOGENOM" id="CLU_540507_0_0_7"/>
<dbReference type="InterPro" id="IPR000297">
    <property type="entry name" value="PPIase_PpiC"/>
</dbReference>
<evidence type="ECO:0000256" key="5">
    <source>
        <dbReference type="ARBA" id="ARBA00023235"/>
    </source>
</evidence>
<dbReference type="Gene3D" id="3.10.50.40">
    <property type="match status" value="1"/>
</dbReference>
<protein>
    <recommendedName>
        <fullName evidence="2">peptidylprolyl isomerase</fullName>
        <ecNumber evidence="2">5.2.1.8</ecNumber>
    </recommendedName>
</protein>
<feature type="region of interest" description="Disordered" evidence="6">
    <location>
        <begin position="366"/>
        <end position="438"/>
    </location>
</feature>
<feature type="domain" description="PpiC" evidence="8">
    <location>
        <begin position="164"/>
        <end position="272"/>
    </location>
</feature>
<gene>
    <name evidence="9" type="ORF">DFW101_0735</name>
</gene>
<evidence type="ECO:0000256" key="3">
    <source>
        <dbReference type="ARBA" id="ARBA00022729"/>
    </source>
</evidence>
<dbReference type="SUPFAM" id="SSF109998">
    <property type="entry name" value="Triger factor/SurA peptide-binding domain-like"/>
    <property type="match status" value="1"/>
</dbReference>
<dbReference type="EC" id="5.2.1.8" evidence="2"/>
<dbReference type="InterPro" id="IPR050245">
    <property type="entry name" value="PrsA_foldase"/>
</dbReference>
<dbReference type="PANTHER" id="PTHR47245">
    <property type="entry name" value="PEPTIDYLPROLYL ISOMERASE"/>
    <property type="match status" value="1"/>
</dbReference>
<feature type="chain" id="PRO_5003503329" description="peptidylprolyl isomerase" evidence="7">
    <location>
        <begin position="25"/>
        <end position="520"/>
    </location>
</feature>
<dbReference type="GO" id="GO:0003755">
    <property type="term" value="F:peptidyl-prolyl cis-trans isomerase activity"/>
    <property type="evidence" value="ECO:0007669"/>
    <property type="project" value="UniProtKB-KW"/>
</dbReference>
<proteinExistence type="predicted"/>
<sequence>MTDGRILFRRLTAVALAVALAALAAGCKQDAAREPGVVAVVNGAPIRLPDLEARHGLGRLGAPEAGNPAVEQLRAEYGAVLADMIVARLVRQELARLGLAVTPAEVEAAEAQVRADYATGDSGDAFERMLLEERIDLGRWREVLGDRLALAKFSREVLRQNARVDVSEAAAYYKEHIDAFTRPARVRLAEVRGREAEAVQAALTAWRKSGQSASLESLDGITVREATVPEKNLAEPWRQAVKGLKPGEASGLLGADTETWFLVVLSREPATVFDPAKAYARVEAELGARKLEKTFAAWLAEALAGARITVNRQLLAGERPEAATVAQTRPQNGLALAREELHAPDESAGQAEKVLADKAGAGVRPAADLAAASPPAGDAAAAAEPAAPLAAPQPSPEAAPDKDPAPTPEPGRNDEPAAPPPPAEQALTPPSAFPLDAKAVHSDEAGAVEFTAVKASWIRFAVDGGQEERVYLKPGQPHRIAFSRKLTVRLGSPSEVAYRAGDREATVVVGKKESRVLEFP</sequence>
<dbReference type="RefSeq" id="WP_009180183.1">
    <property type="nucleotide sequence ID" value="NZ_CM001368.1"/>
</dbReference>
<name>G7Q3W2_9BACT</name>
<dbReference type="Gene3D" id="1.10.4030.10">
    <property type="entry name" value="Porin chaperone SurA, peptide-binding domain"/>
    <property type="match status" value="1"/>
</dbReference>
<evidence type="ECO:0000313" key="9">
    <source>
        <dbReference type="EMBL" id="EHJ46752.1"/>
    </source>
</evidence>
<dbReference type="PANTHER" id="PTHR47245:SF1">
    <property type="entry name" value="FOLDASE PROTEIN PRSA"/>
    <property type="match status" value="1"/>
</dbReference>
<keyword evidence="10" id="KW-1185">Reference proteome</keyword>
<dbReference type="Pfam" id="PF13145">
    <property type="entry name" value="Rotamase_2"/>
    <property type="match status" value="1"/>
</dbReference>
<dbReference type="Proteomes" id="UP000004662">
    <property type="component" value="Chromosome"/>
</dbReference>
<dbReference type="PROSITE" id="PS51257">
    <property type="entry name" value="PROKAR_LIPOPROTEIN"/>
    <property type="match status" value="1"/>
</dbReference>
<evidence type="ECO:0000256" key="2">
    <source>
        <dbReference type="ARBA" id="ARBA00013194"/>
    </source>
</evidence>
<evidence type="ECO:0000256" key="4">
    <source>
        <dbReference type="ARBA" id="ARBA00023110"/>
    </source>
</evidence>
<reference evidence="10" key="1">
    <citation type="journal article" date="2015" name="Genome Announc.">
        <title>High-Quality Draft Genome Sequence of Desulfovibrio carbinoliphilus FW-101-2B, an Organic Acid-Oxidizing Sulfate-Reducing Bacterium Isolated from Uranium(VI)-Contaminated Groundwater.</title>
        <authorList>
            <person name="Ramsay B.D."/>
            <person name="Hwang C."/>
            <person name="Woo H.L."/>
            <person name="Carroll S.L."/>
            <person name="Lucas S."/>
            <person name="Han J."/>
            <person name="Lapidus A.L."/>
            <person name="Cheng J.F."/>
            <person name="Goodwin L.A."/>
            <person name="Pitluck S."/>
            <person name="Peters L."/>
            <person name="Chertkov O."/>
            <person name="Held B."/>
            <person name="Detter J.C."/>
            <person name="Han C.S."/>
            <person name="Tapia R."/>
            <person name="Land M.L."/>
            <person name="Hauser L.J."/>
            <person name="Kyrpides N.C."/>
            <person name="Ivanova N.N."/>
            <person name="Mikhailova N."/>
            <person name="Pagani I."/>
            <person name="Woyke T."/>
            <person name="Arkin A.P."/>
            <person name="Dehal P."/>
            <person name="Chivian D."/>
            <person name="Criddle C.S."/>
            <person name="Wu W."/>
            <person name="Chakraborty R."/>
            <person name="Hazen T.C."/>
            <person name="Fields M.W."/>
        </authorList>
    </citation>
    <scope>NUCLEOTIDE SEQUENCE [LARGE SCALE GENOMIC DNA]</scope>
    <source>
        <strain evidence="10">FW-101-2B</strain>
    </source>
</reference>
<organism evidence="9 10">
    <name type="scientific">Solidesulfovibrio carbinoliphilus subsp. oakridgensis</name>
    <dbReference type="NCBI Taxonomy" id="694327"/>
    <lineage>
        <taxon>Bacteria</taxon>
        <taxon>Pseudomonadati</taxon>
        <taxon>Thermodesulfobacteriota</taxon>
        <taxon>Desulfovibrionia</taxon>
        <taxon>Desulfovibrionales</taxon>
        <taxon>Desulfovibrionaceae</taxon>
        <taxon>Solidesulfovibrio</taxon>
    </lineage>
</organism>
<dbReference type="InterPro" id="IPR046357">
    <property type="entry name" value="PPIase_dom_sf"/>
</dbReference>
<evidence type="ECO:0000259" key="8">
    <source>
        <dbReference type="Pfam" id="PF13145"/>
    </source>
</evidence>
<keyword evidence="3 7" id="KW-0732">Signal</keyword>
<keyword evidence="4" id="KW-0697">Rotamase</keyword>
<dbReference type="OrthoDB" id="5454722at2"/>
<evidence type="ECO:0000256" key="6">
    <source>
        <dbReference type="SAM" id="MobiDB-lite"/>
    </source>
</evidence>
<comment type="catalytic activity">
    <reaction evidence="1">
        <text>[protein]-peptidylproline (omega=180) = [protein]-peptidylproline (omega=0)</text>
        <dbReference type="Rhea" id="RHEA:16237"/>
        <dbReference type="Rhea" id="RHEA-COMP:10747"/>
        <dbReference type="Rhea" id="RHEA-COMP:10748"/>
        <dbReference type="ChEBI" id="CHEBI:83833"/>
        <dbReference type="ChEBI" id="CHEBI:83834"/>
        <dbReference type="EC" id="5.2.1.8"/>
    </reaction>
</comment>
<dbReference type="AlphaFoldDB" id="G7Q3W2"/>
<feature type="compositionally biased region" description="Low complexity" evidence="6">
    <location>
        <begin position="366"/>
        <end position="390"/>
    </location>
</feature>
<keyword evidence="5" id="KW-0413">Isomerase</keyword>
<dbReference type="eggNOG" id="COG0760">
    <property type="taxonomic scope" value="Bacteria"/>
</dbReference>
<feature type="signal peptide" evidence="7">
    <location>
        <begin position="1"/>
        <end position="24"/>
    </location>
</feature>